<dbReference type="Proteomes" id="UP000269903">
    <property type="component" value="Chromosome"/>
</dbReference>
<feature type="transmembrane region" description="Helical" evidence="8">
    <location>
        <begin position="57"/>
        <end position="73"/>
    </location>
</feature>
<name>A0A7Z8ZY00_STRSZ</name>
<sequence length="167" mass="19245">MKKSSELLVLLPFLLFFVDAHVSDLISSMLPEGYSVVSHLFLLFFLILMIAFRSKGVICFFSVLLGLLFDYYYVDYIGILSLALPFGTIIVLGLLRFFSGHISQSQFFLFFTLYMFLVDVSSFILASCYQLTDVTFPYVMTFQMAPTLIVNLLILFCFRKLILSQFY</sequence>
<dbReference type="GO" id="GO:0005886">
    <property type="term" value="C:plasma membrane"/>
    <property type="evidence" value="ECO:0007669"/>
    <property type="project" value="UniProtKB-SubCell"/>
</dbReference>
<organism evidence="9 10">
    <name type="scientific">Streptococcus equi subsp. zooepidemicus</name>
    <dbReference type="NCBI Taxonomy" id="40041"/>
    <lineage>
        <taxon>Bacteria</taxon>
        <taxon>Bacillati</taxon>
        <taxon>Bacillota</taxon>
        <taxon>Bacilli</taxon>
        <taxon>Lactobacillales</taxon>
        <taxon>Streptococcaceae</taxon>
        <taxon>Streptococcus</taxon>
    </lineage>
</organism>
<evidence type="ECO:0000256" key="2">
    <source>
        <dbReference type="ARBA" id="ARBA00007776"/>
    </source>
</evidence>
<feature type="transmembrane region" description="Helical" evidence="8">
    <location>
        <begin position="79"/>
        <end position="98"/>
    </location>
</feature>
<accession>A0A7Z8ZY00</accession>
<gene>
    <name evidence="9" type="ORF">NCTC6180_01890</name>
</gene>
<proteinExistence type="inferred from homology"/>
<dbReference type="AlphaFoldDB" id="A0A7Z8ZY00"/>
<keyword evidence="6 8" id="KW-1133">Transmembrane helix</keyword>
<evidence type="ECO:0000256" key="1">
    <source>
        <dbReference type="ARBA" id="ARBA00004651"/>
    </source>
</evidence>
<feature type="transmembrane region" description="Helical" evidence="8">
    <location>
        <begin position="107"/>
        <end position="132"/>
    </location>
</feature>
<feature type="transmembrane region" description="Helical" evidence="8">
    <location>
        <begin position="138"/>
        <end position="158"/>
    </location>
</feature>
<keyword evidence="3" id="KW-1003">Cell membrane</keyword>
<evidence type="ECO:0000256" key="7">
    <source>
        <dbReference type="ARBA" id="ARBA00023136"/>
    </source>
</evidence>
<dbReference type="InterPro" id="IPR007227">
    <property type="entry name" value="Cell_shape_determining_MreD"/>
</dbReference>
<evidence type="ECO:0000256" key="5">
    <source>
        <dbReference type="ARBA" id="ARBA00022960"/>
    </source>
</evidence>
<keyword evidence="4 8" id="KW-0812">Transmembrane</keyword>
<evidence type="ECO:0000313" key="9">
    <source>
        <dbReference type="EMBL" id="VEF09364.1"/>
    </source>
</evidence>
<feature type="transmembrane region" description="Helical" evidence="8">
    <location>
        <begin position="32"/>
        <end position="52"/>
    </location>
</feature>
<protein>
    <submittedName>
        <fullName evidence="9">Membrane protein</fullName>
    </submittedName>
</protein>
<keyword evidence="5" id="KW-0133">Cell shape</keyword>
<keyword evidence="7 8" id="KW-0472">Membrane</keyword>
<comment type="similarity">
    <text evidence="2">Belongs to the MreD family.</text>
</comment>
<reference evidence="9 10" key="1">
    <citation type="submission" date="2018-12" db="EMBL/GenBank/DDBJ databases">
        <authorList>
            <consortium name="Pathogen Informatics"/>
        </authorList>
    </citation>
    <scope>NUCLEOTIDE SEQUENCE [LARGE SCALE GENOMIC DNA]</scope>
    <source>
        <strain evidence="9 10">NCTC6180</strain>
    </source>
</reference>
<dbReference type="EMBL" id="LR134317">
    <property type="protein sequence ID" value="VEF09364.1"/>
    <property type="molecule type" value="Genomic_DNA"/>
</dbReference>
<evidence type="ECO:0000256" key="4">
    <source>
        <dbReference type="ARBA" id="ARBA00022692"/>
    </source>
</evidence>
<dbReference type="RefSeq" id="WP_154804253.1">
    <property type="nucleotide sequence ID" value="NZ_LR134317.1"/>
</dbReference>
<evidence type="ECO:0000313" key="10">
    <source>
        <dbReference type="Proteomes" id="UP000269903"/>
    </source>
</evidence>
<evidence type="ECO:0000256" key="3">
    <source>
        <dbReference type="ARBA" id="ARBA00022475"/>
    </source>
</evidence>
<evidence type="ECO:0000256" key="6">
    <source>
        <dbReference type="ARBA" id="ARBA00022989"/>
    </source>
</evidence>
<evidence type="ECO:0000256" key="8">
    <source>
        <dbReference type="SAM" id="Phobius"/>
    </source>
</evidence>
<comment type="subcellular location">
    <subcellularLocation>
        <location evidence="1">Cell membrane</location>
        <topology evidence="1">Multi-pass membrane protein</topology>
    </subcellularLocation>
</comment>
<dbReference type="Pfam" id="PF04093">
    <property type="entry name" value="MreD"/>
    <property type="match status" value="1"/>
</dbReference>
<dbReference type="GO" id="GO:0008360">
    <property type="term" value="P:regulation of cell shape"/>
    <property type="evidence" value="ECO:0007669"/>
    <property type="project" value="UniProtKB-KW"/>
</dbReference>